<feature type="domain" description="PEP-utilising enzyme C-terminal" evidence="1">
    <location>
        <begin position="18"/>
        <end position="70"/>
    </location>
</feature>
<organism evidence="2">
    <name type="scientific">marine sediment metagenome</name>
    <dbReference type="NCBI Taxonomy" id="412755"/>
    <lineage>
        <taxon>unclassified sequences</taxon>
        <taxon>metagenomes</taxon>
        <taxon>ecological metagenomes</taxon>
    </lineage>
</organism>
<dbReference type="InterPro" id="IPR000121">
    <property type="entry name" value="PEP_util_C"/>
</dbReference>
<dbReference type="GO" id="GO:0050242">
    <property type="term" value="F:pyruvate, phosphate dikinase activity"/>
    <property type="evidence" value="ECO:0007669"/>
    <property type="project" value="InterPro"/>
</dbReference>
<feature type="non-terminal residue" evidence="2">
    <location>
        <position position="75"/>
    </location>
</feature>
<name>A0A0F9F494_9ZZZZ</name>
<dbReference type="Gene3D" id="3.20.20.60">
    <property type="entry name" value="Phosphoenolpyruvate-binding domains"/>
    <property type="match status" value="1"/>
</dbReference>
<dbReference type="SUPFAM" id="SSF51621">
    <property type="entry name" value="Phosphoenolpyruvate/pyruvate domain"/>
    <property type="match status" value="1"/>
</dbReference>
<dbReference type="InterPro" id="IPR015813">
    <property type="entry name" value="Pyrv/PenolPyrv_kinase-like_dom"/>
</dbReference>
<dbReference type="InterPro" id="IPR010121">
    <property type="entry name" value="Pyruvate_phosphate_dikinase"/>
</dbReference>
<evidence type="ECO:0000313" key="2">
    <source>
        <dbReference type="EMBL" id="KKL45902.1"/>
    </source>
</evidence>
<dbReference type="AlphaFoldDB" id="A0A0F9F494"/>
<dbReference type="EMBL" id="LAZR01034222">
    <property type="protein sequence ID" value="KKL45902.1"/>
    <property type="molecule type" value="Genomic_DNA"/>
</dbReference>
<dbReference type="PANTHER" id="PTHR22931:SF9">
    <property type="entry name" value="PYRUVATE, PHOSPHATE DIKINASE 1, CHLOROPLASTIC"/>
    <property type="match status" value="1"/>
</dbReference>
<protein>
    <recommendedName>
        <fullName evidence="1">PEP-utilising enzyme C-terminal domain-containing protein</fullName>
    </recommendedName>
</protein>
<proteinExistence type="predicted"/>
<accession>A0A0F9F494</accession>
<sequence length="75" mass="8428">MIYKGCLPILNPIDLSPELQQVLDWADDFAKIKVRTNADKGGDTQIALDFKAVGTGLARTEHMFFDSLELMQQMI</sequence>
<evidence type="ECO:0000259" key="1">
    <source>
        <dbReference type="Pfam" id="PF02896"/>
    </source>
</evidence>
<gene>
    <name evidence="2" type="ORF">LCGC14_2350960</name>
</gene>
<dbReference type="InterPro" id="IPR040442">
    <property type="entry name" value="Pyrv_kinase-like_dom_sf"/>
</dbReference>
<reference evidence="2" key="1">
    <citation type="journal article" date="2015" name="Nature">
        <title>Complex archaea that bridge the gap between prokaryotes and eukaryotes.</title>
        <authorList>
            <person name="Spang A."/>
            <person name="Saw J.H."/>
            <person name="Jorgensen S.L."/>
            <person name="Zaremba-Niedzwiedzka K."/>
            <person name="Martijn J."/>
            <person name="Lind A.E."/>
            <person name="van Eijk R."/>
            <person name="Schleper C."/>
            <person name="Guy L."/>
            <person name="Ettema T.J."/>
        </authorList>
    </citation>
    <scope>NUCLEOTIDE SEQUENCE</scope>
</reference>
<comment type="caution">
    <text evidence="2">The sequence shown here is derived from an EMBL/GenBank/DDBJ whole genome shotgun (WGS) entry which is preliminary data.</text>
</comment>
<dbReference type="Pfam" id="PF02896">
    <property type="entry name" value="PEP-utilizers_C"/>
    <property type="match status" value="1"/>
</dbReference>
<dbReference type="PANTHER" id="PTHR22931">
    <property type="entry name" value="PHOSPHOENOLPYRUVATE DIKINASE-RELATED"/>
    <property type="match status" value="1"/>
</dbReference>